<evidence type="ECO:0000313" key="1">
    <source>
        <dbReference type="EMBL" id="KAK8068501.1"/>
    </source>
</evidence>
<gene>
    <name evidence="1" type="ORF">PG996_007613</name>
</gene>
<evidence type="ECO:0000313" key="2">
    <source>
        <dbReference type="Proteomes" id="UP001446871"/>
    </source>
</evidence>
<name>A0ABR1VBD4_9PEZI</name>
<dbReference type="EMBL" id="JAQQWM010000004">
    <property type="protein sequence ID" value="KAK8068501.1"/>
    <property type="molecule type" value="Genomic_DNA"/>
</dbReference>
<sequence length="525" mass="53306">MLPEAPEGPPENAVEFGYGNGAVLCSRDGDEEPYDTPDPVGVMAVEPALGLGLGPVAFDMVKGGTSVGLIVPGAVFPTPLEPKGTTLELEVGNGGIGRLLAGTGTVWPAGLPPGTLLPDPRDVIRLGDDGGAVVSPKLPVGPALGEVAFDRGKGGVNPDDVFSGVGGIDAPVLNGAVPVMPPVGATVWPPGPPVLLVRGNGAVENVFASDVLVSVWAVDEPVMDTDPVPVCDPKVPVGRKDDGIVPFVMGNGAKDPDMLELRAPELTGTLVIDGLLGNPEVTAVCDPVMMFDAEAVPSTVGLPCPEGPGGGVSEPVLVVLPTIPVVDEGTDIKPVEPTVTVVLKVGNGAGAQVDPIEVTEGAVLDATVDCGEGEIDPEPAGGPVSDALLGLVNGNGGDVPDADSEVVTGMGETEPVKVPAVYSNRKVREGLAVVPLPYPPDDEPVAPAVPGELVVRKVWVVKDTDGLEVGGGGTPFETLPGWARPNRDGRRIASWVPIELLLGAGNTLPVPDIDKLDDQTEDAEV</sequence>
<organism evidence="1 2">
    <name type="scientific">Apiospora saccharicola</name>
    <dbReference type="NCBI Taxonomy" id="335842"/>
    <lineage>
        <taxon>Eukaryota</taxon>
        <taxon>Fungi</taxon>
        <taxon>Dikarya</taxon>
        <taxon>Ascomycota</taxon>
        <taxon>Pezizomycotina</taxon>
        <taxon>Sordariomycetes</taxon>
        <taxon>Xylariomycetidae</taxon>
        <taxon>Amphisphaeriales</taxon>
        <taxon>Apiosporaceae</taxon>
        <taxon>Apiospora</taxon>
    </lineage>
</organism>
<protein>
    <submittedName>
        <fullName evidence="1">Uncharacterized protein</fullName>
    </submittedName>
</protein>
<keyword evidence="2" id="KW-1185">Reference proteome</keyword>
<proteinExistence type="predicted"/>
<reference evidence="1 2" key="1">
    <citation type="submission" date="2023-01" db="EMBL/GenBank/DDBJ databases">
        <title>Analysis of 21 Apiospora genomes using comparative genomics revels a genus with tremendous synthesis potential of carbohydrate active enzymes and secondary metabolites.</title>
        <authorList>
            <person name="Sorensen T."/>
        </authorList>
    </citation>
    <scope>NUCLEOTIDE SEQUENCE [LARGE SCALE GENOMIC DNA]</scope>
    <source>
        <strain evidence="1 2">CBS 83171</strain>
    </source>
</reference>
<accession>A0ABR1VBD4</accession>
<dbReference type="Proteomes" id="UP001446871">
    <property type="component" value="Unassembled WGS sequence"/>
</dbReference>
<comment type="caution">
    <text evidence="1">The sequence shown here is derived from an EMBL/GenBank/DDBJ whole genome shotgun (WGS) entry which is preliminary data.</text>
</comment>